<organism evidence="2 3">
    <name type="scientific">Candidatus Blautia faecavium</name>
    <dbReference type="NCBI Taxonomy" id="2838487"/>
    <lineage>
        <taxon>Bacteria</taxon>
        <taxon>Bacillati</taxon>
        <taxon>Bacillota</taxon>
        <taxon>Clostridia</taxon>
        <taxon>Lachnospirales</taxon>
        <taxon>Lachnospiraceae</taxon>
        <taxon>Blautia</taxon>
    </lineage>
</organism>
<dbReference type="Pfam" id="PF12654">
    <property type="entry name" value="DUF3786"/>
    <property type="match status" value="1"/>
</dbReference>
<name>A0A9D2LRA5_9FIRM</name>
<sequence length="211" mass="24201">MKSICASNYDIMRDRMELEFAKYDQMEMIRKFSLRYDKDFLYLRFVGRDYRINRTNGRIEWYSDAEKNFIHAGYNESMTIFDVLARSKPGCRLTGRFVSTGDLPGTTKSASAAGNLFSSQSGFFAGRCEALLEACRKLGGIPGTVGDVSSIIPVFDFLPVMLQFWDADEEFGAVLKFMWDYNTTDFMHFETMAFVTMHLIGQLKELVEGFE</sequence>
<evidence type="ECO:0000313" key="2">
    <source>
        <dbReference type="EMBL" id="HJB27917.1"/>
    </source>
</evidence>
<reference evidence="2" key="2">
    <citation type="submission" date="2021-04" db="EMBL/GenBank/DDBJ databases">
        <authorList>
            <person name="Gilroy R."/>
        </authorList>
    </citation>
    <scope>NUCLEOTIDE SEQUENCE</scope>
    <source>
        <strain evidence="2">ChiSjej1B19-5720</strain>
    </source>
</reference>
<evidence type="ECO:0000313" key="3">
    <source>
        <dbReference type="Proteomes" id="UP000823842"/>
    </source>
</evidence>
<accession>A0A9D2LRA5</accession>
<comment type="caution">
    <text evidence="2">The sequence shown here is derived from an EMBL/GenBank/DDBJ whole genome shotgun (WGS) entry which is preliminary data.</text>
</comment>
<protein>
    <submittedName>
        <fullName evidence="2">DUF3786 domain-containing protein</fullName>
    </submittedName>
</protein>
<reference evidence="2" key="1">
    <citation type="journal article" date="2021" name="PeerJ">
        <title>Extensive microbial diversity within the chicken gut microbiome revealed by metagenomics and culture.</title>
        <authorList>
            <person name="Gilroy R."/>
            <person name="Ravi A."/>
            <person name="Getino M."/>
            <person name="Pursley I."/>
            <person name="Horton D.L."/>
            <person name="Alikhan N.F."/>
            <person name="Baker D."/>
            <person name="Gharbi K."/>
            <person name="Hall N."/>
            <person name="Watson M."/>
            <person name="Adriaenssens E.M."/>
            <person name="Foster-Nyarko E."/>
            <person name="Jarju S."/>
            <person name="Secka A."/>
            <person name="Antonio M."/>
            <person name="Oren A."/>
            <person name="Chaudhuri R.R."/>
            <person name="La Ragione R."/>
            <person name="Hildebrand F."/>
            <person name="Pallen M.J."/>
        </authorList>
    </citation>
    <scope>NUCLEOTIDE SEQUENCE</scope>
    <source>
        <strain evidence="2">ChiSjej1B19-5720</strain>
    </source>
</reference>
<dbReference type="InterPro" id="IPR024264">
    <property type="entry name" value="DUF3786"/>
</dbReference>
<feature type="domain" description="DUF3786" evidence="1">
    <location>
        <begin position="27"/>
        <end position="200"/>
    </location>
</feature>
<proteinExistence type="predicted"/>
<dbReference type="EMBL" id="DWYZ01000079">
    <property type="protein sequence ID" value="HJB27917.1"/>
    <property type="molecule type" value="Genomic_DNA"/>
</dbReference>
<gene>
    <name evidence="2" type="ORF">IAA06_03890</name>
</gene>
<evidence type="ECO:0000259" key="1">
    <source>
        <dbReference type="Pfam" id="PF12654"/>
    </source>
</evidence>
<dbReference type="AlphaFoldDB" id="A0A9D2LRA5"/>
<dbReference type="Proteomes" id="UP000823842">
    <property type="component" value="Unassembled WGS sequence"/>
</dbReference>